<dbReference type="InterPro" id="IPR036612">
    <property type="entry name" value="KH_dom_type_1_sf"/>
</dbReference>
<evidence type="ECO:0000313" key="3">
    <source>
        <dbReference type="EMBL" id="GMH08580.1"/>
    </source>
</evidence>
<gene>
    <name evidence="3" type="ORF">Nepgr_010420</name>
</gene>
<keyword evidence="1" id="KW-0747">Spliceosome</keyword>
<dbReference type="PANTHER" id="PTHR11208">
    <property type="entry name" value="RNA-BINDING PROTEIN RELATED"/>
    <property type="match status" value="1"/>
</dbReference>
<comment type="caution">
    <text evidence="3">The sequence shown here is derived from an EMBL/GenBank/DDBJ whole genome shotgun (WGS) entry which is preliminary data.</text>
</comment>
<evidence type="ECO:0000256" key="2">
    <source>
        <dbReference type="SAM" id="MobiDB-lite"/>
    </source>
</evidence>
<protein>
    <recommendedName>
        <fullName evidence="1">Branchpoint-bridging protein</fullName>
    </recommendedName>
</protein>
<feature type="region of interest" description="Disordered" evidence="2">
    <location>
        <begin position="78"/>
        <end position="100"/>
    </location>
</feature>
<evidence type="ECO:0000313" key="4">
    <source>
        <dbReference type="Proteomes" id="UP001279734"/>
    </source>
</evidence>
<dbReference type="GO" id="GO:0000398">
    <property type="term" value="P:mRNA splicing, via spliceosome"/>
    <property type="evidence" value="ECO:0007669"/>
    <property type="project" value="UniProtKB-UniRule"/>
</dbReference>
<dbReference type="GO" id="GO:0048024">
    <property type="term" value="P:regulation of mRNA splicing, via spliceosome"/>
    <property type="evidence" value="ECO:0007669"/>
    <property type="project" value="TreeGrafter"/>
</dbReference>
<keyword evidence="1" id="KW-0508">mRNA splicing</keyword>
<dbReference type="Gene3D" id="3.30.1370.10">
    <property type="entry name" value="K Homology domain, type 1"/>
    <property type="match status" value="1"/>
</dbReference>
<keyword evidence="1" id="KW-0479">Metal-binding</keyword>
<dbReference type="GO" id="GO:0003729">
    <property type="term" value="F:mRNA binding"/>
    <property type="evidence" value="ECO:0007669"/>
    <property type="project" value="TreeGrafter"/>
</dbReference>
<comment type="similarity">
    <text evidence="1">Belongs to the BBP/SF1 family.</text>
</comment>
<sequence>MNEKLLIPVDEGMNDHKRAQLEELAKKNGTDRDKNICSVRHEKGHKRYACPLSKYNFAISCDICGSCSHLLAACPLTASSQGSNSRQGSSGQGLGSTSSS</sequence>
<keyword evidence="4" id="KW-1185">Reference proteome</keyword>
<dbReference type="GO" id="GO:0045131">
    <property type="term" value="F:pre-mRNA branch point binding"/>
    <property type="evidence" value="ECO:0007669"/>
    <property type="project" value="UniProtKB-UniRule"/>
</dbReference>
<dbReference type="PANTHER" id="PTHR11208:SF45">
    <property type="entry name" value="SPLICING FACTOR 1"/>
    <property type="match status" value="1"/>
</dbReference>
<dbReference type="InterPro" id="IPR045071">
    <property type="entry name" value="BBP-like"/>
</dbReference>
<dbReference type="EMBL" id="BSYO01000008">
    <property type="protein sequence ID" value="GMH08580.1"/>
    <property type="molecule type" value="Genomic_DNA"/>
</dbReference>
<name>A0AAD3XLA9_NEPGR</name>
<dbReference type="GO" id="GO:0005681">
    <property type="term" value="C:spliceosomal complex"/>
    <property type="evidence" value="ECO:0007669"/>
    <property type="project" value="UniProtKB-KW"/>
</dbReference>
<keyword evidence="1" id="KW-0862">Zinc</keyword>
<accession>A0AAD3XLA9</accession>
<comment type="function">
    <text evidence="1">Necessary for the splicing of pre-mRNA. Has a role in the recognition of the branch site (5'-UACUAAC-3'), the pyrimidine tract and the 3'-splice site at the 3'-end of introns.</text>
</comment>
<organism evidence="3 4">
    <name type="scientific">Nepenthes gracilis</name>
    <name type="common">Slender pitcher plant</name>
    <dbReference type="NCBI Taxonomy" id="150966"/>
    <lineage>
        <taxon>Eukaryota</taxon>
        <taxon>Viridiplantae</taxon>
        <taxon>Streptophyta</taxon>
        <taxon>Embryophyta</taxon>
        <taxon>Tracheophyta</taxon>
        <taxon>Spermatophyta</taxon>
        <taxon>Magnoliopsida</taxon>
        <taxon>eudicotyledons</taxon>
        <taxon>Gunneridae</taxon>
        <taxon>Pentapetalae</taxon>
        <taxon>Caryophyllales</taxon>
        <taxon>Nepenthaceae</taxon>
        <taxon>Nepenthes</taxon>
    </lineage>
</organism>
<dbReference type="Proteomes" id="UP001279734">
    <property type="component" value="Unassembled WGS sequence"/>
</dbReference>
<reference evidence="3" key="1">
    <citation type="submission" date="2023-05" db="EMBL/GenBank/DDBJ databases">
        <title>Nepenthes gracilis genome sequencing.</title>
        <authorList>
            <person name="Fukushima K."/>
        </authorList>
    </citation>
    <scope>NUCLEOTIDE SEQUENCE</scope>
    <source>
        <strain evidence="3">SING2019-196</strain>
    </source>
</reference>
<feature type="compositionally biased region" description="Low complexity" evidence="2">
    <location>
        <begin position="79"/>
        <end position="100"/>
    </location>
</feature>
<dbReference type="GO" id="GO:0008270">
    <property type="term" value="F:zinc ion binding"/>
    <property type="evidence" value="ECO:0007669"/>
    <property type="project" value="UniProtKB-UniRule"/>
</dbReference>
<keyword evidence="1" id="KW-0539">Nucleus</keyword>
<keyword evidence="1" id="KW-0863">Zinc-finger</keyword>
<proteinExistence type="inferred from homology"/>
<keyword evidence="1" id="KW-0507">mRNA processing</keyword>
<dbReference type="AlphaFoldDB" id="A0AAD3XLA9"/>
<comment type="subcellular location">
    <subcellularLocation>
        <location evidence="1">Nucleus</location>
    </subcellularLocation>
</comment>
<evidence type="ECO:0000256" key="1">
    <source>
        <dbReference type="RuleBase" id="RU367126"/>
    </source>
</evidence>